<evidence type="ECO:0000313" key="1">
    <source>
        <dbReference type="EMBL" id="MEQ2221685.1"/>
    </source>
</evidence>
<gene>
    <name evidence="1" type="ORF">ILYODFUR_018242</name>
</gene>
<protein>
    <submittedName>
        <fullName evidence="1">Uncharacterized protein</fullName>
    </submittedName>
</protein>
<proteinExistence type="predicted"/>
<keyword evidence="2" id="KW-1185">Reference proteome</keyword>
<name>A0ABV0SM92_9TELE</name>
<sequence>MAFKALKMGAGSVSAYSQSGLIDVYPQDLVEKEICLNSWREREMIALHHFTGLVFKVAYLLSDKQEAFAVFLLVQFVALQNNQWED</sequence>
<evidence type="ECO:0000313" key="2">
    <source>
        <dbReference type="Proteomes" id="UP001482620"/>
    </source>
</evidence>
<dbReference type="EMBL" id="JAHRIQ010001762">
    <property type="protein sequence ID" value="MEQ2221685.1"/>
    <property type="molecule type" value="Genomic_DNA"/>
</dbReference>
<comment type="caution">
    <text evidence="1">The sequence shown here is derived from an EMBL/GenBank/DDBJ whole genome shotgun (WGS) entry which is preliminary data.</text>
</comment>
<accession>A0ABV0SM92</accession>
<reference evidence="1 2" key="1">
    <citation type="submission" date="2021-06" db="EMBL/GenBank/DDBJ databases">
        <authorList>
            <person name="Palmer J.M."/>
        </authorList>
    </citation>
    <scope>NUCLEOTIDE SEQUENCE [LARGE SCALE GENOMIC DNA]</scope>
    <source>
        <strain evidence="2">if_2019</strain>
        <tissue evidence="1">Muscle</tissue>
    </source>
</reference>
<organism evidence="1 2">
    <name type="scientific">Ilyodon furcidens</name>
    <name type="common">goldbreast splitfin</name>
    <dbReference type="NCBI Taxonomy" id="33524"/>
    <lineage>
        <taxon>Eukaryota</taxon>
        <taxon>Metazoa</taxon>
        <taxon>Chordata</taxon>
        <taxon>Craniata</taxon>
        <taxon>Vertebrata</taxon>
        <taxon>Euteleostomi</taxon>
        <taxon>Actinopterygii</taxon>
        <taxon>Neopterygii</taxon>
        <taxon>Teleostei</taxon>
        <taxon>Neoteleostei</taxon>
        <taxon>Acanthomorphata</taxon>
        <taxon>Ovalentaria</taxon>
        <taxon>Atherinomorphae</taxon>
        <taxon>Cyprinodontiformes</taxon>
        <taxon>Goodeidae</taxon>
        <taxon>Ilyodon</taxon>
    </lineage>
</organism>
<dbReference type="Proteomes" id="UP001482620">
    <property type="component" value="Unassembled WGS sequence"/>
</dbReference>